<dbReference type="Proteomes" id="UP000306113">
    <property type="component" value="Unassembled WGS sequence"/>
</dbReference>
<dbReference type="OrthoDB" id="7876689at2"/>
<organism evidence="2 3">
    <name type="scientific">Thalassobius vesicularis</name>
    <dbReference type="NCBI Taxonomy" id="1294297"/>
    <lineage>
        <taxon>Bacteria</taxon>
        <taxon>Pseudomonadati</taxon>
        <taxon>Pseudomonadota</taxon>
        <taxon>Alphaproteobacteria</taxon>
        <taxon>Rhodobacterales</taxon>
        <taxon>Roseobacteraceae</taxon>
        <taxon>Thalassovita</taxon>
    </lineage>
</organism>
<protein>
    <submittedName>
        <fullName evidence="2">DUF3035 domain-containing protein</fullName>
    </submittedName>
</protein>
<feature type="region of interest" description="Disordered" evidence="1">
    <location>
        <begin position="32"/>
        <end position="57"/>
    </location>
</feature>
<keyword evidence="3" id="KW-1185">Reference proteome</keyword>
<dbReference type="Pfam" id="PF11233">
    <property type="entry name" value="DUF3035"/>
    <property type="match status" value="1"/>
</dbReference>
<evidence type="ECO:0000313" key="2">
    <source>
        <dbReference type="EMBL" id="THD74145.1"/>
    </source>
</evidence>
<evidence type="ECO:0000313" key="3">
    <source>
        <dbReference type="Proteomes" id="UP000306113"/>
    </source>
</evidence>
<name>A0A4S3M985_9RHOB</name>
<gene>
    <name evidence="2" type="ORF">E7681_10345</name>
</gene>
<dbReference type="AlphaFoldDB" id="A0A4S3M985"/>
<sequence length="165" mass="17909">MIIVACFGLAACSGDTRLRDLRSFTGGPDEFGILPGKELQQPKDYTSLPAPTPGGANLTDQYPLQDAVAALGGKPSRLVPSGVPSTEVALVNHVSRNGVTPSIRADLAAEDEKFRKSQSRFTKIRLIRIDRYEQAYRKQRLDAYAEADRWRAAGANVPSAPPSNR</sequence>
<comment type="caution">
    <text evidence="2">The sequence shown here is derived from an EMBL/GenBank/DDBJ whole genome shotgun (WGS) entry which is preliminary data.</text>
</comment>
<proteinExistence type="predicted"/>
<dbReference type="EMBL" id="SSMD01000004">
    <property type="protein sequence ID" value="THD74145.1"/>
    <property type="molecule type" value="Genomic_DNA"/>
</dbReference>
<evidence type="ECO:0000256" key="1">
    <source>
        <dbReference type="SAM" id="MobiDB-lite"/>
    </source>
</evidence>
<dbReference type="InterPro" id="IPR021395">
    <property type="entry name" value="DUF3035"/>
</dbReference>
<accession>A0A4S3M985</accession>
<reference evidence="2 3" key="1">
    <citation type="submission" date="2019-04" db="EMBL/GenBank/DDBJ databases">
        <title>Draft genome sequence of Youngimonas vesicularis.</title>
        <authorList>
            <person name="Hameed A."/>
        </authorList>
    </citation>
    <scope>NUCLEOTIDE SEQUENCE [LARGE SCALE GENOMIC DNA]</scope>
    <source>
        <strain evidence="2 3">CC-AMW-E</strain>
    </source>
</reference>